<protein>
    <submittedName>
        <fullName evidence="1">Uncharacterized protein</fullName>
    </submittedName>
</protein>
<dbReference type="GeneID" id="28800275"/>
<dbReference type="OrthoDB" id="6022at10239"/>
<keyword evidence="2" id="KW-1185">Reference proteome</keyword>
<dbReference type="Proteomes" id="UP000204215">
    <property type="component" value="Segment"/>
</dbReference>
<reference evidence="1 2" key="1">
    <citation type="submission" date="2016-03" db="EMBL/GenBank/DDBJ databases">
        <authorList>
            <person name="Montgomery M.T."/>
            <person name="Guerrero C.A."/>
            <person name="Mavrich T.N."/>
            <person name="Pope W.H."/>
            <person name="Garlena R.A."/>
            <person name="Russell D.A."/>
            <person name="Jacobs-Sera D."/>
            <person name="Hendrix R.W."/>
            <person name="Hatfull G.F."/>
        </authorList>
    </citation>
    <scope>NUCLEOTIDE SEQUENCE [LARGE SCALE GENOMIC DNA]</scope>
</reference>
<dbReference type="KEGG" id="vg:28800275"/>
<name>A0A166Y1V9_9CAUD</name>
<sequence length="270" mass="28243">MPVGPPVYVTRQTAPDAPRFGLLSVASMPTDGGDRAVYNGIEYDLPPEPKATGSPTDCVDTPADPIDLDRGHPTATAMPIRAWSGFECSAVGLDDAEIASYARAKLTAAESPYLEAELWSEADPSLMSADTVVLEDTAVPLEVGIGLLEGWLHTSYAGVGALHIPRALGALADHKSVLHASGSKLATLVGTPAALGNYPTTGPDGEDAAAGTYWIVASGDVVARRGEIKVHTTQPAARLDWRRNNIQGIAERSYVVSFDDVAAAVLVNLT</sequence>
<dbReference type="RefSeq" id="YP_009274059.1">
    <property type="nucleotide sequence ID" value="NC_030913.1"/>
</dbReference>
<accession>A0A166Y1V9</accession>
<gene>
    <name evidence="1" type="primary">20</name>
    <name evidence="1" type="ORF">WIZARD_20</name>
</gene>
<evidence type="ECO:0000313" key="2">
    <source>
        <dbReference type="Proteomes" id="UP000204215"/>
    </source>
</evidence>
<evidence type="ECO:0000313" key="1">
    <source>
        <dbReference type="EMBL" id="ANA85326.1"/>
    </source>
</evidence>
<dbReference type="EMBL" id="KU998234">
    <property type="protein sequence ID" value="ANA85326.1"/>
    <property type="molecule type" value="Genomic_DNA"/>
</dbReference>
<proteinExistence type="predicted"/>
<organism evidence="1 2">
    <name type="scientific">Gordonia phage Wizard</name>
    <dbReference type="NCBI Taxonomy" id="1838083"/>
    <lineage>
        <taxon>Viruses</taxon>
        <taxon>Duplodnaviria</taxon>
        <taxon>Heunggongvirae</taxon>
        <taxon>Uroviricota</taxon>
        <taxon>Caudoviricetes</taxon>
        <taxon>Stackebrandtviridae</taxon>
        <taxon>Frickvirinae</taxon>
        <taxon>Wizardvirus</taxon>
        <taxon>Wizardvirus wizard</taxon>
    </lineage>
</organism>